<evidence type="ECO:0000259" key="2">
    <source>
        <dbReference type="Pfam" id="PF04859"/>
    </source>
</evidence>
<evidence type="ECO:0000256" key="1">
    <source>
        <dbReference type="SAM" id="Coils"/>
    </source>
</evidence>
<dbReference type="GO" id="GO:0009959">
    <property type="term" value="P:negative gravitropism"/>
    <property type="evidence" value="ECO:0007669"/>
    <property type="project" value="InterPro"/>
</dbReference>
<gene>
    <name evidence="3" type="ORF">F3Y22_tig00112230pilonHSYRG00279</name>
</gene>
<evidence type="ECO:0000313" key="4">
    <source>
        <dbReference type="Proteomes" id="UP000436088"/>
    </source>
</evidence>
<feature type="coiled-coil region" evidence="1">
    <location>
        <begin position="50"/>
        <end position="84"/>
    </location>
</feature>
<dbReference type="GO" id="GO:0009639">
    <property type="term" value="P:response to red or far red light"/>
    <property type="evidence" value="ECO:0007669"/>
    <property type="project" value="InterPro"/>
</dbReference>
<dbReference type="AlphaFoldDB" id="A0A6A2X443"/>
<dbReference type="InterPro" id="IPR006943">
    <property type="entry name" value="DUF641_pln"/>
</dbReference>
<dbReference type="EMBL" id="VEPZ02001524">
    <property type="protein sequence ID" value="KAE8669611.1"/>
    <property type="molecule type" value="Genomic_DNA"/>
</dbReference>
<keyword evidence="1" id="KW-0175">Coiled coil</keyword>
<dbReference type="PANTHER" id="PTHR31161">
    <property type="entry name" value="PROTEIN GRAVITROPIC IN THE LIGHT 1"/>
    <property type="match status" value="1"/>
</dbReference>
<accession>A0A6A2X443</accession>
<evidence type="ECO:0000313" key="3">
    <source>
        <dbReference type="EMBL" id="KAE8669611.1"/>
    </source>
</evidence>
<reference evidence="3" key="1">
    <citation type="submission" date="2019-09" db="EMBL/GenBank/DDBJ databases">
        <title>Draft genome information of white flower Hibiscus syriacus.</title>
        <authorList>
            <person name="Kim Y.-M."/>
        </authorList>
    </citation>
    <scope>NUCLEOTIDE SEQUENCE [LARGE SCALE GENOMIC DNA]</scope>
    <source>
        <strain evidence="3">YM2019G1</strain>
    </source>
</reference>
<keyword evidence="4" id="KW-1185">Reference proteome</keyword>
<dbReference type="Pfam" id="PF04859">
    <property type="entry name" value="DUF641"/>
    <property type="match status" value="1"/>
</dbReference>
<proteinExistence type="predicted"/>
<dbReference type="InterPro" id="IPR040225">
    <property type="entry name" value="GIL1-like"/>
</dbReference>
<dbReference type="Proteomes" id="UP000436088">
    <property type="component" value="Unassembled WGS sequence"/>
</dbReference>
<sequence>MAQNPCNNSAVQAADEAIVEELRTLLELKRKFLKRELDLSPLITLMLAEIQEQQSLMKTYEITIKKLESDVEAEGSEVDSLHKQFKDRLAFNKSLENKLNASGPLSMFDNINNISTLNLSHFLQVLHKALRSVRSFVKLMIKEMELANWDLDAAAKAIESGVVFVKQNHRCLAFESFVCRTMLEGFNLHDFCLGKELKPRKTDPEALALPIQVERKEASALLIQVERKEVSTLPIQVERKEVSTLPIQFEWKEASALPIQVERNEASALPIQVKRKDVSHFRFKCSFFHQEG</sequence>
<organism evidence="3 4">
    <name type="scientific">Hibiscus syriacus</name>
    <name type="common">Rose of Sharon</name>
    <dbReference type="NCBI Taxonomy" id="106335"/>
    <lineage>
        <taxon>Eukaryota</taxon>
        <taxon>Viridiplantae</taxon>
        <taxon>Streptophyta</taxon>
        <taxon>Embryophyta</taxon>
        <taxon>Tracheophyta</taxon>
        <taxon>Spermatophyta</taxon>
        <taxon>Magnoliopsida</taxon>
        <taxon>eudicotyledons</taxon>
        <taxon>Gunneridae</taxon>
        <taxon>Pentapetalae</taxon>
        <taxon>rosids</taxon>
        <taxon>malvids</taxon>
        <taxon>Malvales</taxon>
        <taxon>Malvaceae</taxon>
        <taxon>Malvoideae</taxon>
        <taxon>Hibiscus</taxon>
    </lineage>
</organism>
<comment type="caution">
    <text evidence="3">The sequence shown here is derived from an EMBL/GenBank/DDBJ whole genome shotgun (WGS) entry which is preliminary data.</text>
</comment>
<protein>
    <submittedName>
        <fullName evidence="3">Trehalose-phosphatase/synthase 7 isoform 1</fullName>
    </submittedName>
</protein>
<feature type="domain" description="DUF641" evidence="2">
    <location>
        <begin position="1"/>
        <end position="98"/>
    </location>
</feature>
<name>A0A6A2X443_HIBSY</name>